<evidence type="ECO:0000256" key="1">
    <source>
        <dbReference type="ARBA" id="ARBA00010641"/>
    </source>
</evidence>
<evidence type="ECO:0008006" key="11">
    <source>
        <dbReference type="Google" id="ProtNLM"/>
    </source>
</evidence>
<keyword evidence="2" id="KW-0805">Transcription regulation</keyword>
<dbReference type="SUPFAM" id="SSF88946">
    <property type="entry name" value="Sigma2 domain of RNA polymerase sigma factors"/>
    <property type="match status" value="1"/>
</dbReference>
<evidence type="ECO:0000256" key="2">
    <source>
        <dbReference type="ARBA" id="ARBA00023015"/>
    </source>
</evidence>
<dbReference type="Proteomes" id="UP000503447">
    <property type="component" value="Chromosome"/>
</dbReference>
<protein>
    <recommendedName>
        <fullName evidence="11">RNA polymerase ECF-type sigma factor</fullName>
    </recommendedName>
</protein>
<dbReference type="InterPro" id="IPR014284">
    <property type="entry name" value="RNA_pol_sigma-70_dom"/>
</dbReference>
<dbReference type="InterPro" id="IPR013249">
    <property type="entry name" value="RNA_pol_sigma70_r4_t2"/>
</dbReference>
<keyword evidence="5" id="KW-0804">Transcription</keyword>
<evidence type="ECO:0000256" key="6">
    <source>
        <dbReference type="SAM" id="MobiDB-lite"/>
    </source>
</evidence>
<evidence type="ECO:0000256" key="4">
    <source>
        <dbReference type="ARBA" id="ARBA00023125"/>
    </source>
</evidence>
<feature type="domain" description="RNA polymerase sigma factor 70 region 4 type 2" evidence="8">
    <location>
        <begin position="129"/>
        <end position="179"/>
    </location>
</feature>
<dbReference type="Pfam" id="PF08281">
    <property type="entry name" value="Sigma70_r4_2"/>
    <property type="match status" value="1"/>
</dbReference>
<evidence type="ECO:0000313" key="10">
    <source>
        <dbReference type="Proteomes" id="UP000503447"/>
    </source>
</evidence>
<dbReference type="RefSeq" id="WP_171470213.1">
    <property type="nucleotide sequence ID" value="NZ_CP053452.2"/>
</dbReference>
<reference evidence="10" key="1">
    <citation type="submission" date="2020-05" db="EMBL/GenBank/DDBJ databases">
        <title>Frigoriglobus tundricola gen. nov., sp. nov., a psychrotolerant cellulolytic planctomycete of the family Gemmataceae with two divergent copies of 16S rRNA gene.</title>
        <authorList>
            <person name="Kulichevskaya I.S."/>
            <person name="Ivanova A.A."/>
            <person name="Naumoff D.G."/>
            <person name="Beletsky A.V."/>
            <person name="Rijpstra W.I.C."/>
            <person name="Sinninghe Damste J.S."/>
            <person name="Mardanov A.V."/>
            <person name="Ravin N.V."/>
            <person name="Dedysh S.N."/>
        </authorList>
    </citation>
    <scope>NUCLEOTIDE SEQUENCE [LARGE SCALE GENOMIC DNA]</scope>
    <source>
        <strain evidence="10">PL17</strain>
    </source>
</reference>
<dbReference type="KEGG" id="ftj:FTUN_1672"/>
<dbReference type="Gene3D" id="1.10.10.10">
    <property type="entry name" value="Winged helix-like DNA-binding domain superfamily/Winged helix DNA-binding domain"/>
    <property type="match status" value="1"/>
</dbReference>
<dbReference type="EMBL" id="CP053452">
    <property type="protein sequence ID" value="QJW94153.1"/>
    <property type="molecule type" value="Genomic_DNA"/>
</dbReference>
<dbReference type="InterPro" id="IPR013325">
    <property type="entry name" value="RNA_pol_sigma_r2"/>
</dbReference>
<keyword evidence="4" id="KW-0238">DNA-binding</keyword>
<organism evidence="9 10">
    <name type="scientific">Frigoriglobus tundricola</name>
    <dbReference type="NCBI Taxonomy" id="2774151"/>
    <lineage>
        <taxon>Bacteria</taxon>
        <taxon>Pseudomonadati</taxon>
        <taxon>Planctomycetota</taxon>
        <taxon>Planctomycetia</taxon>
        <taxon>Gemmatales</taxon>
        <taxon>Gemmataceae</taxon>
        <taxon>Frigoriglobus</taxon>
    </lineage>
</organism>
<dbReference type="InterPro" id="IPR007627">
    <property type="entry name" value="RNA_pol_sigma70_r2"/>
</dbReference>
<dbReference type="InterPro" id="IPR013324">
    <property type="entry name" value="RNA_pol_sigma_r3/r4-like"/>
</dbReference>
<gene>
    <name evidence="9" type="ORF">FTUN_1672</name>
</gene>
<dbReference type="GO" id="GO:0006352">
    <property type="term" value="P:DNA-templated transcription initiation"/>
    <property type="evidence" value="ECO:0007669"/>
    <property type="project" value="InterPro"/>
</dbReference>
<keyword evidence="3" id="KW-0731">Sigma factor</keyword>
<dbReference type="Gene3D" id="1.10.1740.10">
    <property type="match status" value="1"/>
</dbReference>
<name>A0A6M5YLH6_9BACT</name>
<dbReference type="PANTHER" id="PTHR43133">
    <property type="entry name" value="RNA POLYMERASE ECF-TYPE SIGMA FACTO"/>
    <property type="match status" value="1"/>
</dbReference>
<evidence type="ECO:0000256" key="5">
    <source>
        <dbReference type="ARBA" id="ARBA00023163"/>
    </source>
</evidence>
<evidence type="ECO:0000256" key="3">
    <source>
        <dbReference type="ARBA" id="ARBA00023082"/>
    </source>
</evidence>
<sequence>MTQAGTQQPLAAPPDDPVRAALDDPELRNVLICHAVARLGCLLADRYPDVRRDTAEDAVQDVYKRVLEQRSRFDPNSGTVAAWMHGILNLVLHERCRAIRKQPAQPTADPVAWDGLAARMSDLDGVGDLTRLLDKLSEDHRRIVTLHHLDGLSHEQIAAQLGVSVGNSRLRLARAMRTLRDLGEQEGGR</sequence>
<dbReference type="NCBIfam" id="TIGR02937">
    <property type="entry name" value="sigma70-ECF"/>
    <property type="match status" value="1"/>
</dbReference>
<evidence type="ECO:0000313" key="9">
    <source>
        <dbReference type="EMBL" id="QJW94153.1"/>
    </source>
</evidence>
<dbReference type="InterPro" id="IPR036388">
    <property type="entry name" value="WH-like_DNA-bd_sf"/>
</dbReference>
<proteinExistence type="inferred from homology"/>
<comment type="similarity">
    <text evidence="1">Belongs to the sigma-70 factor family. ECF subfamily.</text>
</comment>
<accession>A0A6M5YLH6</accession>
<keyword evidence="10" id="KW-1185">Reference proteome</keyword>
<feature type="region of interest" description="Disordered" evidence="6">
    <location>
        <begin position="1"/>
        <end position="20"/>
    </location>
</feature>
<dbReference type="GO" id="GO:0003677">
    <property type="term" value="F:DNA binding"/>
    <property type="evidence" value="ECO:0007669"/>
    <property type="project" value="UniProtKB-KW"/>
</dbReference>
<evidence type="ECO:0000259" key="8">
    <source>
        <dbReference type="Pfam" id="PF08281"/>
    </source>
</evidence>
<dbReference type="GO" id="GO:0016987">
    <property type="term" value="F:sigma factor activity"/>
    <property type="evidence" value="ECO:0007669"/>
    <property type="project" value="UniProtKB-KW"/>
</dbReference>
<dbReference type="CDD" id="cd06171">
    <property type="entry name" value="Sigma70_r4"/>
    <property type="match status" value="1"/>
</dbReference>
<dbReference type="PANTHER" id="PTHR43133:SF8">
    <property type="entry name" value="RNA POLYMERASE SIGMA FACTOR HI_1459-RELATED"/>
    <property type="match status" value="1"/>
</dbReference>
<dbReference type="InterPro" id="IPR039425">
    <property type="entry name" value="RNA_pol_sigma-70-like"/>
</dbReference>
<dbReference type="Pfam" id="PF04542">
    <property type="entry name" value="Sigma70_r2"/>
    <property type="match status" value="1"/>
</dbReference>
<dbReference type="SUPFAM" id="SSF88659">
    <property type="entry name" value="Sigma3 and sigma4 domains of RNA polymerase sigma factors"/>
    <property type="match status" value="1"/>
</dbReference>
<dbReference type="AlphaFoldDB" id="A0A6M5YLH6"/>
<feature type="domain" description="RNA polymerase sigma-70 region 2" evidence="7">
    <location>
        <begin position="52"/>
        <end position="98"/>
    </location>
</feature>
<evidence type="ECO:0000259" key="7">
    <source>
        <dbReference type="Pfam" id="PF04542"/>
    </source>
</evidence>